<reference evidence="3" key="1">
    <citation type="journal article" date="2014" name="Nat. Genet.">
        <title>Genome of the human hookworm Necator americanus.</title>
        <authorList>
            <person name="Tang Y.T."/>
            <person name="Gao X."/>
            <person name="Rosa B.A."/>
            <person name="Abubucker S."/>
            <person name="Hallsworth-Pepin K."/>
            <person name="Martin J."/>
            <person name="Tyagi R."/>
            <person name="Heizer E."/>
            <person name="Zhang X."/>
            <person name="Bhonagiri-Palsikar V."/>
            <person name="Minx P."/>
            <person name="Warren W.C."/>
            <person name="Wang Q."/>
            <person name="Zhan B."/>
            <person name="Hotez P.J."/>
            <person name="Sternberg P.W."/>
            <person name="Dougall A."/>
            <person name="Gaze S.T."/>
            <person name="Mulvenna J."/>
            <person name="Sotillo J."/>
            <person name="Ranganathan S."/>
            <person name="Rabelo E.M."/>
            <person name="Wilson R.K."/>
            <person name="Felgner P.L."/>
            <person name="Bethony J."/>
            <person name="Hawdon J.M."/>
            <person name="Gasser R.B."/>
            <person name="Loukas A."/>
            <person name="Mitreva M."/>
        </authorList>
    </citation>
    <scope>NUCLEOTIDE SEQUENCE [LARGE SCALE GENOMIC DNA]</scope>
</reference>
<accession>W2SRY6</accession>
<dbReference type="SUPFAM" id="SSF48065">
    <property type="entry name" value="DBL homology domain (DH-domain)"/>
    <property type="match status" value="1"/>
</dbReference>
<evidence type="ECO:0000313" key="2">
    <source>
        <dbReference type="EMBL" id="ETN71621.1"/>
    </source>
</evidence>
<dbReference type="AlphaFoldDB" id="W2SRY6"/>
<feature type="domain" description="DH" evidence="1">
    <location>
        <begin position="1"/>
        <end position="39"/>
    </location>
</feature>
<gene>
    <name evidence="2" type="ORF">NECAME_04653</name>
</gene>
<dbReference type="OMA" id="GKSHEMF"/>
<organism evidence="2 3">
    <name type="scientific">Necator americanus</name>
    <name type="common">Human hookworm</name>
    <dbReference type="NCBI Taxonomy" id="51031"/>
    <lineage>
        <taxon>Eukaryota</taxon>
        <taxon>Metazoa</taxon>
        <taxon>Ecdysozoa</taxon>
        <taxon>Nematoda</taxon>
        <taxon>Chromadorea</taxon>
        <taxon>Rhabditida</taxon>
        <taxon>Rhabditina</taxon>
        <taxon>Rhabditomorpha</taxon>
        <taxon>Strongyloidea</taxon>
        <taxon>Ancylostomatidae</taxon>
        <taxon>Bunostominae</taxon>
        <taxon>Necator</taxon>
    </lineage>
</organism>
<dbReference type="EMBL" id="KI667676">
    <property type="protein sequence ID" value="ETN71621.1"/>
    <property type="molecule type" value="Genomic_DNA"/>
</dbReference>
<dbReference type="Proteomes" id="UP000053676">
    <property type="component" value="Unassembled WGS sequence"/>
</dbReference>
<dbReference type="KEGG" id="nai:NECAME_04653"/>
<dbReference type="InterPro" id="IPR000219">
    <property type="entry name" value="DH_dom"/>
</dbReference>
<keyword evidence="3" id="KW-1185">Reference proteome</keyword>
<sequence>YPLLIEKILKECDPNGELYQDLDTALQLLRALVSEVNRAVTEEENIFLLCWAQSHVKCPPSLKKISMDKRIIGRLLVEIMNIQNINPKTLNTIPQVIRLSLGKSHEMFDVDLSKNRNDLHLTSQFPFEHTSLNFTVTLLHKNIYRPDVPLLEGNVDLVDLLRESSNHRGPLIKRIFLRKDIIDKTKPVETIVVKFVVQMFDDNM</sequence>
<dbReference type="GO" id="GO:0005085">
    <property type="term" value="F:guanyl-nucleotide exchange factor activity"/>
    <property type="evidence" value="ECO:0007669"/>
    <property type="project" value="InterPro"/>
</dbReference>
<evidence type="ECO:0000259" key="1">
    <source>
        <dbReference type="PROSITE" id="PS50010"/>
    </source>
</evidence>
<dbReference type="OrthoDB" id="2015333at2759"/>
<protein>
    <recommendedName>
        <fullName evidence="1">DH domain-containing protein</fullName>
    </recommendedName>
</protein>
<name>W2SRY6_NECAM</name>
<dbReference type="Gene3D" id="1.20.900.10">
    <property type="entry name" value="Dbl homology (DH) domain"/>
    <property type="match status" value="1"/>
</dbReference>
<proteinExistence type="predicted"/>
<dbReference type="InterPro" id="IPR035899">
    <property type="entry name" value="DBL_dom_sf"/>
</dbReference>
<feature type="non-terminal residue" evidence="2">
    <location>
        <position position="1"/>
    </location>
</feature>
<dbReference type="PROSITE" id="PS50010">
    <property type="entry name" value="DH_2"/>
    <property type="match status" value="1"/>
</dbReference>
<evidence type="ECO:0000313" key="3">
    <source>
        <dbReference type="Proteomes" id="UP000053676"/>
    </source>
</evidence>